<gene>
    <name evidence="5" type="ORF">HNR21_000913</name>
</gene>
<evidence type="ECO:0000256" key="4">
    <source>
        <dbReference type="SAM" id="MobiDB-lite"/>
    </source>
</evidence>
<comment type="caution">
    <text evidence="2">Lacks conserved residue(s) required for the propagation of feature annotation.</text>
</comment>
<comment type="subunit">
    <text evidence="2">Homotetramer.</text>
</comment>
<comment type="caution">
    <text evidence="5">The sequence shown here is derived from an EMBL/GenBank/DDBJ whole genome shotgun (WGS) entry which is preliminary data.</text>
</comment>
<organism evidence="5 6">
    <name type="scientific">Thermomonospora cellulosilytica</name>
    <dbReference type="NCBI Taxonomy" id="1411118"/>
    <lineage>
        <taxon>Bacteria</taxon>
        <taxon>Bacillati</taxon>
        <taxon>Actinomycetota</taxon>
        <taxon>Actinomycetes</taxon>
        <taxon>Streptosporangiales</taxon>
        <taxon>Thermomonosporaceae</taxon>
        <taxon>Thermomonospora</taxon>
    </lineage>
</organism>
<dbReference type="HAMAP" id="MF_00984">
    <property type="entry name" value="SSB"/>
    <property type="match status" value="1"/>
</dbReference>
<dbReference type="AlphaFoldDB" id="A0A7W3MU94"/>
<dbReference type="PANTHER" id="PTHR10302">
    <property type="entry name" value="SINGLE-STRANDED DNA-BINDING PROTEIN"/>
    <property type="match status" value="1"/>
</dbReference>
<dbReference type="NCBIfam" id="TIGR00621">
    <property type="entry name" value="ssb"/>
    <property type="match status" value="1"/>
</dbReference>
<evidence type="ECO:0000313" key="6">
    <source>
        <dbReference type="Proteomes" id="UP000539313"/>
    </source>
</evidence>
<keyword evidence="1 2" id="KW-0238">DNA-binding</keyword>
<evidence type="ECO:0000256" key="1">
    <source>
        <dbReference type="ARBA" id="ARBA00023125"/>
    </source>
</evidence>
<keyword evidence="6" id="KW-1185">Reference proteome</keyword>
<dbReference type="GO" id="GO:0006260">
    <property type="term" value="P:DNA replication"/>
    <property type="evidence" value="ECO:0007669"/>
    <property type="project" value="InterPro"/>
</dbReference>
<dbReference type="CDD" id="cd04496">
    <property type="entry name" value="SSB_OBF"/>
    <property type="match status" value="1"/>
</dbReference>
<dbReference type="PANTHER" id="PTHR10302:SF27">
    <property type="entry name" value="SINGLE-STRANDED DNA-BINDING PROTEIN"/>
    <property type="match status" value="1"/>
</dbReference>
<dbReference type="Gene3D" id="2.40.50.140">
    <property type="entry name" value="Nucleic acid-binding proteins"/>
    <property type="match status" value="1"/>
</dbReference>
<dbReference type="InterPro" id="IPR011344">
    <property type="entry name" value="ssDNA-bd"/>
</dbReference>
<evidence type="ECO:0000256" key="2">
    <source>
        <dbReference type="HAMAP-Rule" id="MF_00984"/>
    </source>
</evidence>
<dbReference type="Proteomes" id="UP000539313">
    <property type="component" value="Unassembled WGS sequence"/>
</dbReference>
<dbReference type="Pfam" id="PF00436">
    <property type="entry name" value="SSB"/>
    <property type="match status" value="1"/>
</dbReference>
<dbReference type="SUPFAM" id="SSF50249">
    <property type="entry name" value="Nucleic acid-binding proteins"/>
    <property type="match status" value="1"/>
</dbReference>
<dbReference type="EMBL" id="JACJII010000001">
    <property type="protein sequence ID" value="MBA9002031.1"/>
    <property type="molecule type" value="Genomic_DNA"/>
</dbReference>
<sequence length="146" mass="15563">MPLPTMTGTARLTHDPELRFGQSGVAVAKVSLAFNSRRKNQAGEWEDGDTFFVTGTLFGDRAEAAAEHLAKGTEVEVRGRLKTRTWEQDGVKRSAAELLIDAIAPTLRSAAKKAARTGGNGQRTPQPAADPWATGGPSGFSDEPPF</sequence>
<evidence type="ECO:0000313" key="5">
    <source>
        <dbReference type="EMBL" id="MBA9002031.1"/>
    </source>
</evidence>
<name>A0A7W3MU94_9ACTN</name>
<dbReference type="InterPro" id="IPR012340">
    <property type="entry name" value="NA-bd_OB-fold"/>
</dbReference>
<dbReference type="GO" id="GO:0003697">
    <property type="term" value="F:single-stranded DNA binding"/>
    <property type="evidence" value="ECO:0007669"/>
    <property type="project" value="UniProtKB-UniRule"/>
</dbReference>
<dbReference type="PROSITE" id="PS50935">
    <property type="entry name" value="SSB"/>
    <property type="match status" value="1"/>
</dbReference>
<dbReference type="RefSeq" id="WP_182704194.1">
    <property type="nucleotide sequence ID" value="NZ_JACJII010000001.1"/>
</dbReference>
<dbReference type="GO" id="GO:0009295">
    <property type="term" value="C:nucleoid"/>
    <property type="evidence" value="ECO:0007669"/>
    <property type="project" value="TreeGrafter"/>
</dbReference>
<dbReference type="PIRSF" id="PIRSF002070">
    <property type="entry name" value="SSB"/>
    <property type="match status" value="1"/>
</dbReference>
<reference evidence="5 6" key="1">
    <citation type="submission" date="2020-08" db="EMBL/GenBank/DDBJ databases">
        <title>Sequencing the genomes of 1000 actinobacteria strains.</title>
        <authorList>
            <person name="Klenk H.-P."/>
        </authorList>
    </citation>
    <scope>NUCLEOTIDE SEQUENCE [LARGE SCALE GENOMIC DNA]</scope>
    <source>
        <strain evidence="5 6">DSM 45823</strain>
    </source>
</reference>
<proteinExistence type="inferred from homology"/>
<dbReference type="InterPro" id="IPR000424">
    <property type="entry name" value="Primosome_PriB/ssb"/>
</dbReference>
<feature type="region of interest" description="Disordered" evidence="4">
    <location>
        <begin position="109"/>
        <end position="146"/>
    </location>
</feature>
<evidence type="ECO:0000256" key="3">
    <source>
        <dbReference type="PIRNR" id="PIRNR002070"/>
    </source>
</evidence>
<accession>A0A7W3MU94</accession>
<protein>
    <recommendedName>
        <fullName evidence="2 3">Single-stranded DNA-binding protein</fullName>
        <shortName evidence="2">SSB</shortName>
    </recommendedName>
</protein>